<protein>
    <submittedName>
        <fullName evidence="1">Putative salivary lipocalin</fullName>
    </submittedName>
</protein>
<accession>A0A0K8R713</accession>
<proteinExistence type="evidence at transcript level"/>
<name>A0A0K8R713_IXORI</name>
<evidence type="ECO:0000313" key="1">
    <source>
        <dbReference type="EMBL" id="JAA66952.1"/>
    </source>
</evidence>
<reference evidence="1" key="1">
    <citation type="submission" date="2012-12" db="EMBL/GenBank/DDBJ databases">
        <title>Identification and characterization of a phenylalanine ammonia-lyase gene family in Isatis indigotica Fort.</title>
        <authorList>
            <person name="Liu Q."/>
            <person name="Chen J."/>
            <person name="Zhou X."/>
            <person name="Di P."/>
            <person name="Xiao Y."/>
            <person name="Xuan H."/>
            <person name="Zhang L."/>
            <person name="Chen W."/>
        </authorList>
    </citation>
    <scope>NUCLEOTIDE SEQUENCE</scope>
    <source>
        <tissue evidence="1">Salivary gland</tissue>
    </source>
</reference>
<sequence>MIMYRPNENPPEHGKLYMLTTYTAQEEQVLSIITFFLLFHRWFSWRDYSRKGWLLKANLRSMLFSTPVLR</sequence>
<dbReference type="AlphaFoldDB" id="A0A0K8R713"/>
<organism evidence="1">
    <name type="scientific">Ixodes ricinus</name>
    <name type="common">Common tick</name>
    <name type="synonym">Acarus ricinus</name>
    <dbReference type="NCBI Taxonomy" id="34613"/>
    <lineage>
        <taxon>Eukaryota</taxon>
        <taxon>Metazoa</taxon>
        <taxon>Ecdysozoa</taxon>
        <taxon>Arthropoda</taxon>
        <taxon>Chelicerata</taxon>
        <taxon>Arachnida</taxon>
        <taxon>Acari</taxon>
        <taxon>Parasitiformes</taxon>
        <taxon>Ixodida</taxon>
        <taxon>Ixodoidea</taxon>
        <taxon>Ixodidae</taxon>
        <taxon>Ixodinae</taxon>
        <taxon>Ixodes</taxon>
    </lineage>
</organism>
<dbReference type="EMBL" id="GADI01006856">
    <property type="protein sequence ID" value="JAA66952.1"/>
    <property type="molecule type" value="mRNA"/>
</dbReference>